<reference evidence="9 10" key="2">
    <citation type="submission" date="2018-11" db="EMBL/GenBank/DDBJ databases">
        <authorList>
            <consortium name="Pathogen Informatics"/>
        </authorList>
    </citation>
    <scope>NUCLEOTIDE SEQUENCE [LARGE SCALE GENOMIC DNA]</scope>
</reference>
<sequence length="572" mass="62895">MHALQNSSRHPHNQQVYYNTNRRDDVNENTPTEASSNSECKHQDIAAPSEYLPNNAWSIAPPLEANPLNGRQGTTIPPYQPEMSSFSANLSPVPSVAAVASAAAAAAAVASSMPDPEEVDYEFPSTSQIHATGEQSMKPPYSYIALISMAIDAQPDKMVTLSGIYRFIAERFPYYRENKQGWQNSIRHNLSLNDCFVKVPRDEKRPGKGAFWTLHPAAHGMFENGSYLRRKRRFKTSHKESPFVSPETINTESGRKRGAAKTVRKHFESSPPATVVAESNQATSNEESQNAEEARYYPLASLQRFGGFPLNQPTYPPYQSAEVELKAMGQNEIPVTCDWNPSGERTAGCAYDAQTNLQPNEQVKVQTYAPPILSTFPQMSNNSDIRLWTSRQLPTASTQSLDWSTTYPRPPGGMHGLQSPSQCSQPTAWVGEAGLIDRTYLMMSSHFKSSTVQMQQHLHQQHPYHPHHEQHHPIHGWFNIGYGAAMTASYNTTSHDSSTSLASTSPDSNLLTTQGLPIVAAEPPPLPLTGAEYAPTRPYTYSGGGAGGGEGEARFTSDDSVSGYTLPLKPEP</sequence>
<dbReference type="PANTHER" id="PTHR11829:SF388">
    <property type="entry name" value="FORK HEAD DOMAIN-CONTAINING PROTEIN L1-RELATED"/>
    <property type="match status" value="1"/>
</dbReference>
<evidence type="ECO:0000313" key="9">
    <source>
        <dbReference type="EMBL" id="VDK33903.1"/>
    </source>
</evidence>
<evidence type="ECO:0000256" key="6">
    <source>
        <dbReference type="PROSITE-ProRule" id="PRU00089"/>
    </source>
</evidence>
<proteinExistence type="predicted"/>
<feature type="region of interest" description="Disordered" evidence="7">
    <location>
        <begin position="1"/>
        <end position="41"/>
    </location>
</feature>
<dbReference type="Proteomes" id="UP000282613">
    <property type="component" value="Unassembled WGS sequence"/>
</dbReference>
<dbReference type="AlphaFoldDB" id="A0A0R3W427"/>
<dbReference type="PROSITE" id="PS50039">
    <property type="entry name" value="FORK_HEAD_3"/>
    <property type="match status" value="1"/>
</dbReference>
<dbReference type="OrthoDB" id="5954824at2759"/>
<feature type="region of interest" description="Disordered" evidence="7">
    <location>
        <begin position="539"/>
        <end position="572"/>
    </location>
</feature>
<dbReference type="GO" id="GO:0000981">
    <property type="term" value="F:DNA-binding transcription factor activity, RNA polymerase II-specific"/>
    <property type="evidence" value="ECO:0007669"/>
    <property type="project" value="TreeGrafter"/>
</dbReference>
<dbReference type="PANTHER" id="PTHR11829">
    <property type="entry name" value="FORKHEAD BOX PROTEIN"/>
    <property type="match status" value="1"/>
</dbReference>
<keyword evidence="10" id="KW-1185">Reference proteome</keyword>
<evidence type="ECO:0000256" key="3">
    <source>
        <dbReference type="ARBA" id="ARBA00023125"/>
    </source>
</evidence>
<evidence type="ECO:0000313" key="10">
    <source>
        <dbReference type="Proteomes" id="UP000282613"/>
    </source>
</evidence>
<reference evidence="11" key="1">
    <citation type="submission" date="2017-02" db="UniProtKB">
        <authorList>
            <consortium name="WormBaseParasite"/>
        </authorList>
    </citation>
    <scope>IDENTIFICATION</scope>
</reference>
<dbReference type="InterPro" id="IPR018122">
    <property type="entry name" value="TF_fork_head_CS_1"/>
</dbReference>
<evidence type="ECO:0000256" key="2">
    <source>
        <dbReference type="ARBA" id="ARBA00023015"/>
    </source>
</evidence>
<dbReference type="PROSITE" id="PS00657">
    <property type="entry name" value="FORK_HEAD_1"/>
    <property type="match status" value="1"/>
</dbReference>
<feature type="DNA-binding region" description="Fork-head" evidence="6">
    <location>
        <begin position="138"/>
        <end position="232"/>
    </location>
</feature>
<dbReference type="Pfam" id="PF00250">
    <property type="entry name" value="Forkhead"/>
    <property type="match status" value="1"/>
</dbReference>
<dbReference type="InterPro" id="IPR050211">
    <property type="entry name" value="FOX_domain-containing"/>
</dbReference>
<dbReference type="EMBL" id="UYRS01018367">
    <property type="protein sequence ID" value="VDK33903.1"/>
    <property type="molecule type" value="Genomic_DNA"/>
</dbReference>
<dbReference type="PROSITE" id="PS00658">
    <property type="entry name" value="FORK_HEAD_2"/>
    <property type="match status" value="1"/>
</dbReference>
<feature type="region of interest" description="Disordered" evidence="7">
    <location>
        <begin position="238"/>
        <end position="257"/>
    </location>
</feature>
<accession>A0A0R3W427</accession>
<dbReference type="GO" id="GO:0009653">
    <property type="term" value="P:anatomical structure morphogenesis"/>
    <property type="evidence" value="ECO:0007669"/>
    <property type="project" value="TreeGrafter"/>
</dbReference>
<dbReference type="PRINTS" id="PR00053">
    <property type="entry name" value="FORKHEAD"/>
</dbReference>
<dbReference type="SMART" id="SM00339">
    <property type="entry name" value="FH"/>
    <property type="match status" value="1"/>
</dbReference>
<evidence type="ECO:0000256" key="4">
    <source>
        <dbReference type="ARBA" id="ARBA00023163"/>
    </source>
</evidence>
<feature type="region of interest" description="Disordered" evidence="7">
    <location>
        <begin position="263"/>
        <end position="292"/>
    </location>
</feature>
<dbReference type="InterPro" id="IPR030456">
    <property type="entry name" value="TF_fork_head_CS_2"/>
</dbReference>
<dbReference type="SUPFAM" id="SSF46785">
    <property type="entry name" value="Winged helix' DNA-binding domain"/>
    <property type="match status" value="1"/>
</dbReference>
<organism evidence="11">
    <name type="scientific">Taenia asiatica</name>
    <name type="common">Asian tapeworm</name>
    <dbReference type="NCBI Taxonomy" id="60517"/>
    <lineage>
        <taxon>Eukaryota</taxon>
        <taxon>Metazoa</taxon>
        <taxon>Spiralia</taxon>
        <taxon>Lophotrochozoa</taxon>
        <taxon>Platyhelminthes</taxon>
        <taxon>Cestoda</taxon>
        <taxon>Eucestoda</taxon>
        <taxon>Cyclophyllidea</taxon>
        <taxon>Taeniidae</taxon>
        <taxon>Taenia</taxon>
    </lineage>
</organism>
<gene>
    <name evidence="9" type="ORF">TASK_LOCUS4733</name>
</gene>
<keyword evidence="5 6" id="KW-0539">Nucleus</keyword>
<keyword evidence="3 6" id="KW-0238">DNA-binding</keyword>
<feature type="compositionally biased region" description="Polar residues" evidence="7">
    <location>
        <begin position="277"/>
        <end position="288"/>
    </location>
</feature>
<evidence type="ECO:0000313" key="11">
    <source>
        <dbReference type="WBParaSite" id="TASK_0000473201-mRNA-1"/>
    </source>
</evidence>
<dbReference type="InterPro" id="IPR036388">
    <property type="entry name" value="WH-like_DNA-bd_sf"/>
</dbReference>
<dbReference type="GO" id="GO:0005634">
    <property type="term" value="C:nucleus"/>
    <property type="evidence" value="ECO:0007669"/>
    <property type="project" value="UniProtKB-SubCell"/>
</dbReference>
<keyword evidence="4" id="KW-0804">Transcription</keyword>
<dbReference type="Gene3D" id="1.10.10.10">
    <property type="entry name" value="Winged helix-like DNA-binding domain superfamily/Winged helix DNA-binding domain"/>
    <property type="match status" value="1"/>
</dbReference>
<dbReference type="InterPro" id="IPR036390">
    <property type="entry name" value="WH_DNA-bd_sf"/>
</dbReference>
<comment type="subcellular location">
    <subcellularLocation>
        <location evidence="1 6">Nucleus</location>
    </subcellularLocation>
</comment>
<feature type="compositionally biased region" description="Polar residues" evidence="7">
    <location>
        <begin position="28"/>
        <end position="38"/>
    </location>
</feature>
<dbReference type="STRING" id="60517.A0A0R3W427"/>
<name>A0A0R3W427_TAEAS</name>
<evidence type="ECO:0000259" key="8">
    <source>
        <dbReference type="PROSITE" id="PS50039"/>
    </source>
</evidence>
<dbReference type="InterPro" id="IPR001766">
    <property type="entry name" value="Fork_head_dom"/>
</dbReference>
<dbReference type="WBParaSite" id="TASK_0000473201-mRNA-1">
    <property type="protein sequence ID" value="TASK_0000473201-mRNA-1"/>
    <property type="gene ID" value="TASK_0000473201"/>
</dbReference>
<dbReference type="GO" id="GO:0000978">
    <property type="term" value="F:RNA polymerase II cis-regulatory region sequence-specific DNA binding"/>
    <property type="evidence" value="ECO:0007669"/>
    <property type="project" value="TreeGrafter"/>
</dbReference>
<evidence type="ECO:0000256" key="5">
    <source>
        <dbReference type="ARBA" id="ARBA00023242"/>
    </source>
</evidence>
<evidence type="ECO:0000256" key="1">
    <source>
        <dbReference type="ARBA" id="ARBA00004123"/>
    </source>
</evidence>
<evidence type="ECO:0000256" key="7">
    <source>
        <dbReference type="SAM" id="MobiDB-lite"/>
    </source>
</evidence>
<feature type="domain" description="Fork-head" evidence="8">
    <location>
        <begin position="138"/>
        <end position="232"/>
    </location>
</feature>
<protein>
    <submittedName>
        <fullName evidence="11">Fork-head domain-containing protein</fullName>
    </submittedName>
</protein>
<dbReference type="FunFam" id="1.10.10.10:FF:000016">
    <property type="entry name" value="Forkhead box protein I1"/>
    <property type="match status" value="1"/>
</dbReference>
<feature type="compositionally biased region" description="Polar residues" evidence="7">
    <location>
        <begin position="1"/>
        <end position="20"/>
    </location>
</feature>
<keyword evidence="2" id="KW-0805">Transcription regulation</keyword>
<dbReference type="GO" id="GO:0030154">
    <property type="term" value="P:cell differentiation"/>
    <property type="evidence" value="ECO:0007669"/>
    <property type="project" value="TreeGrafter"/>
</dbReference>